<proteinExistence type="predicted"/>
<evidence type="ECO:0000313" key="3">
    <source>
        <dbReference type="Proteomes" id="UP000799772"/>
    </source>
</evidence>
<dbReference type="EMBL" id="ML978132">
    <property type="protein sequence ID" value="KAF2095236.1"/>
    <property type="molecule type" value="Genomic_DNA"/>
</dbReference>
<name>A0A9P4IBI0_9PEZI</name>
<dbReference type="PANTHER" id="PTHR31014:SF0">
    <property type="entry name" value="MITOCHONDRIAL TRANSLATION SYSTEM COMPONENT PET127-RELATED"/>
    <property type="match status" value="1"/>
</dbReference>
<gene>
    <name evidence="2" type="ORF">NA57DRAFT_44958</name>
</gene>
<feature type="region of interest" description="Disordered" evidence="1">
    <location>
        <begin position="538"/>
        <end position="578"/>
    </location>
</feature>
<dbReference type="InterPro" id="IPR013943">
    <property type="entry name" value="Pet127"/>
</dbReference>
<organism evidence="2 3">
    <name type="scientific">Rhizodiscina lignyota</name>
    <dbReference type="NCBI Taxonomy" id="1504668"/>
    <lineage>
        <taxon>Eukaryota</taxon>
        <taxon>Fungi</taxon>
        <taxon>Dikarya</taxon>
        <taxon>Ascomycota</taxon>
        <taxon>Pezizomycotina</taxon>
        <taxon>Dothideomycetes</taxon>
        <taxon>Pleosporomycetidae</taxon>
        <taxon>Aulographales</taxon>
        <taxon>Rhizodiscinaceae</taxon>
        <taxon>Rhizodiscina</taxon>
    </lineage>
</organism>
<dbReference type="GO" id="GO:0005740">
    <property type="term" value="C:mitochondrial envelope"/>
    <property type="evidence" value="ECO:0007669"/>
    <property type="project" value="TreeGrafter"/>
</dbReference>
<sequence length="578" mass="66964">MTTRGLKFSPLEVEQQPIPRLCHGLDRVLFNPGVYQLQDPRTRVFNFDPYLHKVLPVSEFNFKALQMFETPSQDSTLGDLAKRSKAKFYGSTSSMTGMLKHFHFLLSQWRSLTFDMLSRTFDPKTRVFSQFTKMPAAVFLRHRNGRYAIDADKYFDRQNIMSLLGHSLEKLLTLPSKEYDRYKLSHANGITADEENQIPNSYHYTTAGSILTRSQLDAHDPRLPGTGVFDIKTRAVVSIRAHGQTDHRAGLGYELRQEHGQWESFERELYDLTRNSMLAYSLQARLGRMDGIFMAYHNIERIFGFQYLGLEDLDLALHGQKDTFLGDEEFKLSLKLLQKVLTQVTDRFPQQSVRLHFETRSLPAFMYIFAEPMEETEADAIQSRNKRKNEKLTKHLLGLENGEEEEEDMDPDDVDEIAWQKLRAKPEPDESGRSHYSIITGEKHPDIDGKKTRPLLALTLTIRNKVNGQAVQRPENPFAPGDKWKVEYSFSEIESARQAWALYEATKKRRAEILDNEQEPYGLKEFRRQVVEFAKKGREWRAEQDRRDTEAVVFAPYDDGKGGARQGKKAKKSKDEWM</sequence>
<evidence type="ECO:0000313" key="2">
    <source>
        <dbReference type="EMBL" id="KAF2095236.1"/>
    </source>
</evidence>
<protein>
    <submittedName>
        <fullName evidence="2">Pet127-domain-containing protein</fullName>
    </submittedName>
</protein>
<dbReference type="Proteomes" id="UP000799772">
    <property type="component" value="Unassembled WGS sequence"/>
</dbReference>
<evidence type="ECO:0000256" key="1">
    <source>
        <dbReference type="SAM" id="MobiDB-lite"/>
    </source>
</evidence>
<accession>A0A9P4IBI0</accession>
<dbReference type="OrthoDB" id="10249045at2759"/>
<dbReference type="Pfam" id="PF08634">
    <property type="entry name" value="Pet127"/>
    <property type="match status" value="1"/>
</dbReference>
<dbReference type="GO" id="GO:0000964">
    <property type="term" value="P:mitochondrial RNA 5'-end processing"/>
    <property type="evidence" value="ECO:0007669"/>
    <property type="project" value="TreeGrafter"/>
</dbReference>
<comment type="caution">
    <text evidence="2">The sequence shown here is derived from an EMBL/GenBank/DDBJ whole genome shotgun (WGS) entry which is preliminary data.</text>
</comment>
<keyword evidence="3" id="KW-1185">Reference proteome</keyword>
<dbReference type="PANTHER" id="PTHR31014">
    <property type="entry name" value="MITOCHONDRIAL TRANSLATION SYSTEM COMPONENT PET127-RELATED"/>
    <property type="match status" value="1"/>
</dbReference>
<feature type="compositionally biased region" description="Basic and acidic residues" evidence="1">
    <location>
        <begin position="538"/>
        <end position="550"/>
    </location>
</feature>
<dbReference type="AlphaFoldDB" id="A0A9P4IBI0"/>
<reference evidence="2" key="1">
    <citation type="journal article" date="2020" name="Stud. Mycol.">
        <title>101 Dothideomycetes genomes: a test case for predicting lifestyles and emergence of pathogens.</title>
        <authorList>
            <person name="Haridas S."/>
            <person name="Albert R."/>
            <person name="Binder M."/>
            <person name="Bloem J."/>
            <person name="Labutti K."/>
            <person name="Salamov A."/>
            <person name="Andreopoulos B."/>
            <person name="Baker S."/>
            <person name="Barry K."/>
            <person name="Bills G."/>
            <person name="Bluhm B."/>
            <person name="Cannon C."/>
            <person name="Castanera R."/>
            <person name="Culley D."/>
            <person name="Daum C."/>
            <person name="Ezra D."/>
            <person name="Gonzalez J."/>
            <person name="Henrissat B."/>
            <person name="Kuo A."/>
            <person name="Liang C."/>
            <person name="Lipzen A."/>
            <person name="Lutzoni F."/>
            <person name="Magnuson J."/>
            <person name="Mondo S."/>
            <person name="Nolan M."/>
            <person name="Ohm R."/>
            <person name="Pangilinan J."/>
            <person name="Park H.-J."/>
            <person name="Ramirez L."/>
            <person name="Alfaro M."/>
            <person name="Sun H."/>
            <person name="Tritt A."/>
            <person name="Yoshinaga Y."/>
            <person name="Zwiers L.-H."/>
            <person name="Turgeon B."/>
            <person name="Goodwin S."/>
            <person name="Spatafora J."/>
            <person name="Crous P."/>
            <person name="Grigoriev I."/>
        </authorList>
    </citation>
    <scope>NUCLEOTIDE SEQUENCE</scope>
    <source>
        <strain evidence="2">CBS 133067</strain>
    </source>
</reference>